<dbReference type="Gene3D" id="3.40.720.10">
    <property type="entry name" value="Alkaline Phosphatase, subunit A"/>
    <property type="match status" value="1"/>
</dbReference>
<dbReference type="InterPro" id="IPR024607">
    <property type="entry name" value="Sulfatase_CS"/>
</dbReference>
<name>A0A6C2U8Y1_PONDE</name>
<keyword evidence="2" id="KW-0479">Metal-binding</keyword>
<dbReference type="PROSITE" id="PS00523">
    <property type="entry name" value="SULFATASE_1"/>
    <property type="match status" value="1"/>
</dbReference>
<dbReference type="InterPro" id="IPR000917">
    <property type="entry name" value="Sulfatase_N"/>
</dbReference>
<dbReference type="PROSITE" id="PS00149">
    <property type="entry name" value="SULFATASE_2"/>
    <property type="match status" value="1"/>
</dbReference>
<keyword evidence="8" id="KW-1185">Reference proteome</keyword>
<comment type="similarity">
    <text evidence="1">Belongs to the sulfatase family.</text>
</comment>
<feature type="domain" description="Sulfatase N-terminal" evidence="6">
    <location>
        <begin position="30"/>
        <end position="350"/>
    </location>
</feature>
<accession>A0A6C2U8Y1</accession>
<dbReference type="SUPFAM" id="SSF53649">
    <property type="entry name" value="Alkaline phosphatase-like"/>
    <property type="match status" value="1"/>
</dbReference>
<keyword evidence="4" id="KW-0106">Calcium</keyword>
<evidence type="ECO:0000256" key="3">
    <source>
        <dbReference type="ARBA" id="ARBA00022801"/>
    </source>
</evidence>
<dbReference type="Proteomes" id="UP000366872">
    <property type="component" value="Unassembled WGS sequence"/>
</dbReference>
<evidence type="ECO:0000256" key="2">
    <source>
        <dbReference type="ARBA" id="ARBA00022723"/>
    </source>
</evidence>
<dbReference type="InterPro" id="IPR006311">
    <property type="entry name" value="TAT_signal"/>
</dbReference>
<evidence type="ECO:0000256" key="4">
    <source>
        <dbReference type="ARBA" id="ARBA00022837"/>
    </source>
</evidence>
<evidence type="ECO:0000313" key="7">
    <source>
        <dbReference type="EMBL" id="VGO16303.1"/>
    </source>
</evidence>
<protein>
    <submittedName>
        <fullName evidence="7">Arylsulfatase</fullName>
    </submittedName>
</protein>
<dbReference type="Pfam" id="PF00884">
    <property type="entry name" value="Sulfatase"/>
    <property type="match status" value="1"/>
</dbReference>
<evidence type="ECO:0000256" key="1">
    <source>
        <dbReference type="ARBA" id="ARBA00008779"/>
    </source>
</evidence>
<dbReference type="RefSeq" id="WP_136081832.1">
    <property type="nucleotide sequence ID" value="NZ_CAAHFG010000003.1"/>
</dbReference>
<proteinExistence type="inferred from homology"/>
<dbReference type="PANTHER" id="PTHR42693:SF53">
    <property type="entry name" value="ENDO-4-O-SULFATASE"/>
    <property type="match status" value="1"/>
</dbReference>
<dbReference type="PROSITE" id="PS51318">
    <property type="entry name" value="TAT"/>
    <property type="match status" value="1"/>
</dbReference>
<evidence type="ECO:0000256" key="5">
    <source>
        <dbReference type="SAM" id="SignalP"/>
    </source>
</evidence>
<keyword evidence="5" id="KW-0732">Signal</keyword>
<sequence length="493" mass="55396">MNRRNLLRSGALLATAAALPAARAAKPRQPNIVLIMLDDVSPEMYGCYGSKDAKTPNIDRWSKEGVMFRTAWGSAVCTPSRALIMTGRYATTTGFWYNGFAVPQKDGTNDLFKHHHSFGKLMQQEGYATAVVGKWHVGSAEAPHHKHVGFDEYCLWEGPKELGQLPDKPEHTGLWEDEKTPSRYWDPCFVINGNYRPPNKGDFGPDISVDFLNGFMERKVKEDKPFLAYWACVAPHGTRKGSPTCPIYGKPGTMDKDKADDRNRFRALNDYIDILVGKVEQKVNELGIADNTVFIICSDNGTASIAKSRGVERGCHVLFIAKGAGVKQRGTTDELTDFSDILPTLLDYAGGTPPENYELHGQSLKPFLSGASDAHRDYIFACTGTSQLMRTKTHMLEVVNPILDVPDGRFYYCGNHRFGKGYKRVDNDPEHASQRAYFEKTMAKYPNITNEHPYFQDQRAADWLTGWKDPRAAGKHLHNHKDFQFYDEALDRD</sequence>
<dbReference type="EMBL" id="CAAHFG010000003">
    <property type="protein sequence ID" value="VGO16303.1"/>
    <property type="molecule type" value="Genomic_DNA"/>
</dbReference>
<evidence type="ECO:0000313" key="8">
    <source>
        <dbReference type="Proteomes" id="UP000366872"/>
    </source>
</evidence>
<keyword evidence="3" id="KW-0378">Hydrolase</keyword>
<dbReference type="AlphaFoldDB" id="A0A6C2U8Y1"/>
<reference evidence="7 8" key="1">
    <citation type="submission" date="2019-04" db="EMBL/GenBank/DDBJ databases">
        <authorList>
            <person name="Van Vliet M D."/>
        </authorList>
    </citation>
    <scope>NUCLEOTIDE SEQUENCE [LARGE SCALE GENOMIC DNA]</scope>
    <source>
        <strain evidence="7 8">F1</strain>
    </source>
</reference>
<feature type="signal peptide" evidence="5">
    <location>
        <begin position="1"/>
        <end position="24"/>
    </location>
</feature>
<dbReference type="GO" id="GO:0004065">
    <property type="term" value="F:arylsulfatase activity"/>
    <property type="evidence" value="ECO:0007669"/>
    <property type="project" value="TreeGrafter"/>
</dbReference>
<dbReference type="InterPro" id="IPR050738">
    <property type="entry name" value="Sulfatase"/>
</dbReference>
<dbReference type="InterPro" id="IPR017850">
    <property type="entry name" value="Alkaline_phosphatase_core_sf"/>
</dbReference>
<gene>
    <name evidence="7" type="ORF">PDESU_04894</name>
</gene>
<evidence type="ECO:0000259" key="6">
    <source>
        <dbReference type="Pfam" id="PF00884"/>
    </source>
</evidence>
<dbReference type="PANTHER" id="PTHR42693">
    <property type="entry name" value="ARYLSULFATASE FAMILY MEMBER"/>
    <property type="match status" value="1"/>
</dbReference>
<dbReference type="GO" id="GO:0046872">
    <property type="term" value="F:metal ion binding"/>
    <property type="evidence" value="ECO:0007669"/>
    <property type="project" value="UniProtKB-KW"/>
</dbReference>
<feature type="chain" id="PRO_5028922966" evidence="5">
    <location>
        <begin position="25"/>
        <end position="493"/>
    </location>
</feature>
<organism evidence="7 8">
    <name type="scientific">Pontiella desulfatans</name>
    <dbReference type="NCBI Taxonomy" id="2750659"/>
    <lineage>
        <taxon>Bacteria</taxon>
        <taxon>Pseudomonadati</taxon>
        <taxon>Kiritimatiellota</taxon>
        <taxon>Kiritimatiellia</taxon>
        <taxon>Kiritimatiellales</taxon>
        <taxon>Pontiellaceae</taxon>
        <taxon>Pontiella</taxon>
    </lineage>
</organism>